<gene>
    <name evidence="6" type="primary">tadA</name>
    <name evidence="8" type="ORF">GGQ74_000345</name>
</gene>
<dbReference type="AlphaFoldDB" id="A0A846QMQ0"/>
<dbReference type="SUPFAM" id="SSF53927">
    <property type="entry name" value="Cytidine deaminase-like"/>
    <property type="match status" value="1"/>
</dbReference>
<sequence length="166" mass="17819">MKTSSTFPDVPQGWESWEQLMERALVLAHHAADSGEVPVGALIIGPDGDILAEASNAPITRNDPSAHAEMQALRIAAEKIGNYRLNGCTVVVTLEPCLMCLGAFIHARIAGLVFGAADPKSGAVMSCMDGAHLDFVNHHFPVLDGILAEECGNILRDFFRARRGKK</sequence>
<feature type="binding site" evidence="6">
    <location>
        <position position="97"/>
    </location>
    <ligand>
        <name>Zn(2+)</name>
        <dbReference type="ChEBI" id="CHEBI:29105"/>
        <note>catalytic</note>
    </ligand>
</feature>
<feature type="binding site" evidence="6">
    <location>
        <position position="67"/>
    </location>
    <ligand>
        <name>Zn(2+)</name>
        <dbReference type="ChEBI" id="CHEBI:29105"/>
        <note>catalytic</note>
    </ligand>
</feature>
<protein>
    <recommendedName>
        <fullName evidence="6">tRNA-specific adenosine deaminase</fullName>
        <ecNumber evidence="6">3.5.4.33</ecNumber>
    </recommendedName>
</protein>
<dbReference type="InterPro" id="IPR028883">
    <property type="entry name" value="tRNA_aden_deaminase"/>
</dbReference>
<dbReference type="InterPro" id="IPR016193">
    <property type="entry name" value="Cytidine_deaminase-like"/>
</dbReference>
<keyword evidence="2 6" id="KW-0479">Metal-binding</keyword>
<dbReference type="HAMAP" id="MF_00972">
    <property type="entry name" value="tRNA_aden_deaminase"/>
    <property type="match status" value="1"/>
</dbReference>
<accession>A0A846QMQ0</accession>
<dbReference type="GO" id="GO:0008270">
    <property type="term" value="F:zinc ion binding"/>
    <property type="evidence" value="ECO:0007669"/>
    <property type="project" value="UniProtKB-UniRule"/>
</dbReference>
<comment type="cofactor">
    <cofactor evidence="6">
        <name>Zn(2+)</name>
        <dbReference type="ChEBI" id="CHEBI:29105"/>
    </cofactor>
    <text evidence="6">Binds 1 zinc ion per subunit.</text>
</comment>
<dbReference type="GO" id="GO:0002100">
    <property type="term" value="P:tRNA wobble adenosine to inosine editing"/>
    <property type="evidence" value="ECO:0007669"/>
    <property type="project" value="UniProtKB-UniRule"/>
</dbReference>
<comment type="catalytic activity">
    <reaction evidence="5 6">
        <text>adenosine(34) in tRNA + H2O + H(+) = inosine(34) in tRNA + NH4(+)</text>
        <dbReference type="Rhea" id="RHEA:43168"/>
        <dbReference type="Rhea" id="RHEA-COMP:10373"/>
        <dbReference type="Rhea" id="RHEA-COMP:10374"/>
        <dbReference type="ChEBI" id="CHEBI:15377"/>
        <dbReference type="ChEBI" id="CHEBI:15378"/>
        <dbReference type="ChEBI" id="CHEBI:28938"/>
        <dbReference type="ChEBI" id="CHEBI:74411"/>
        <dbReference type="ChEBI" id="CHEBI:82852"/>
        <dbReference type="EC" id="3.5.4.33"/>
    </reaction>
</comment>
<evidence type="ECO:0000256" key="5">
    <source>
        <dbReference type="ARBA" id="ARBA00048045"/>
    </source>
</evidence>
<evidence type="ECO:0000256" key="1">
    <source>
        <dbReference type="ARBA" id="ARBA00022694"/>
    </source>
</evidence>
<evidence type="ECO:0000256" key="6">
    <source>
        <dbReference type="HAMAP-Rule" id="MF_00972"/>
    </source>
</evidence>
<proteinExistence type="inferred from homology"/>
<dbReference type="Gene3D" id="3.40.140.10">
    <property type="entry name" value="Cytidine Deaminase, domain 2"/>
    <property type="match status" value="1"/>
</dbReference>
<dbReference type="CDD" id="cd01285">
    <property type="entry name" value="nucleoside_deaminase"/>
    <property type="match status" value="1"/>
</dbReference>
<keyword evidence="3 6" id="KW-0378">Hydrolase</keyword>
<dbReference type="RefSeq" id="WP_167939821.1">
    <property type="nucleotide sequence ID" value="NZ_JAATJA010000001.1"/>
</dbReference>
<evidence type="ECO:0000256" key="4">
    <source>
        <dbReference type="ARBA" id="ARBA00022833"/>
    </source>
</evidence>
<dbReference type="Pfam" id="PF14437">
    <property type="entry name" value="MafB19-deam"/>
    <property type="match status" value="1"/>
</dbReference>
<comment type="function">
    <text evidence="6">Catalyzes the deamination of adenosine to inosine at the wobble position 34 of tRNA(Arg2).</text>
</comment>
<evidence type="ECO:0000256" key="2">
    <source>
        <dbReference type="ARBA" id="ARBA00022723"/>
    </source>
</evidence>
<name>A0A846QMQ0_9BACT</name>
<dbReference type="EMBL" id="JAATJA010000001">
    <property type="protein sequence ID" value="NJB66705.1"/>
    <property type="molecule type" value="Genomic_DNA"/>
</dbReference>
<evidence type="ECO:0000259" key="7">
    <source>
        <dbReference type="PROSITE" id="PS51747"/>
    </source>
</evidence>
<dbReference type="NCBIfam" id="NF008113">
    <property type="entry name" value="PRK10860.1"/>
    <property type="match status" value="1"/>
</dbReference>
<evidence type="ECO:0000313" key="8">
    <source>
        <dbReference type="EMBL" id="NJB66705.1"/>
    </source>
</evidence>
<dbReference type="InterPro" id="IPR058535">
    <property type="entry name" value="MafB19-deam"/>
</dbReference>
<organism evidence="8 9">
    <name type="scientific">Desulfobaculum xiamenense</name>
    <dbReference type="NCBI Taxonomy" id="995050"/>
    <lineage>
        <taxon>Bacteria</taxon>
        <taxon>Pseudomonadati</taxon>
        <taxon>Thermodesulfobacteriota</taxon>
        <taxon>Desulfovibrionia</taxon>
        <taxon>Desulfovibrionales</taxon>
        <taxon>Desulfovibrionaceae</taxon>
        <taxon>Desulfobaculum</taxon>
    </lineage>
</organism>
<dbReference type="PANTHER" id="PTHR11079:SF202">
    <property type="entry name" value="TRNA-SPECIFIC ADENOSINE DEAMINASE"/>
    <property type="match status" value="1"/>
</dbReference>
<dbReference type="Proteomes" id="UP000580856">
    <property type="component" value="Unassembled WGS sequence"/>
</dbReference>
<keyword evidence="1 6" id="KW-0819">tRNA processing</keyword>
<feature type="active site" description="Proton donor" evidence="6">
    <location>
        <position position="69"/>
    </location>
</feature>
<dbReference type="PROSITE" id="PS51747">
    <property type="entry name" value="CYT_DCMP_DEAMINASES_2"/>
    <property type="match status" value="1"/>
</dbReference>
<feature type="domain" description="CMP/dCMP-type deaminase" evidence="7">
    <location>
        <begin position="15"/>
        <end position="125"/>
    </location>
</feature>
<dbReference type="GO" id="GO:0052717">
    <property type="term" value="F:tRNA-specific adenosine-34 deaminase activity"/>
    <property type="evidence" value="ECO:0007669"/>
    <property type="project" value="UniProtKB-UniRule"/>
</dbReference>
<feature type="binding site" evidence="6">
    <location>
        <position position="100"/>
    </location>
    <ligand>
        <name>Zn(2+)</name>
        <dbReference type="ChEBI" id="CHEBI:29105"/>
        <note>catalytic</note>
    </ligand>
</feature>
<evidence type="ECO:0000313" key="9">
    <source>
        <dbReference type="Proteomes" id="UP000580856"/>
    </source>
</evidence>
<comment type="caution">
    <text evidence="8">The sequence shown here is derived from an EMBL/GenBank/DDBJ whole genome shotgun (WGS) entry which is preliminary data.</text>
</comment>
<comment type="subunit">
    <text evidence="6">Homodimer.</text>
</comment>
<dbReference type="InterPro" id="IPR002125">
    <property type="entry name" value="CMP_dCMP_dom"/>
</dbReference>
<reference evidence="8 9" key="1">
    <citation type="submission" date="2020-03" db="EMBL/GenBank/DDBJ databases">
        <title>Genomic Encyclopedia of Type Strains, Phase IV (KMG-IV): sequencing the most valuable type-strain genomes for metagenomic binning, comparative biology and taxonomic classification.</title>
        <authorList>
            <person name="Goeker M."/>
        </authorList>
    </citation>
    <scope>NUCLEOTIDE SEQUENCE [LARGE SCALE GENOMIC DNA]</scope>
    <source>
        <strain evidence="8 9">DSM 24233</strain>
    </source>
</reference>
<dbReference type="PANTHER" id="PTHR11079">
    <property type="entry name" value="CYTOSINE DEAMINASE FAMILY MEMBER"/>
    <property type="match status" value="1"/>
</dbReference>
<dbReference type="EC" id="3.5.4.33" evidence="6"/>
<keyword evidence="9" id="KW-1185">Reference proteome</keyword>
<keyword evidence="4 6" id="KW-0862">Zinc</keyword>
<evidence type="ECO:0000256" key="3">
    <source>
        <dbReference type="ARBA" id="ARBA00022801"/>
    </source>
</evidence>
<comment type="similarity">
    <text evidence="6">Belongs to the cytidine and deoxycytidylate deaminase family.</text>
</comment>